<dbReference type="HOGENOM" id="CLU_2371194_0_0_6"/>
<dbReference type="GO" id="GO:0031640">
    <property type="term" value="P:killing of cells of another organism"/>
    <property type="evidence" value="ECO:0007669"/>
    <property type="project" value="UniProtKB-KW"/>
</dbReference>
<dbReference type="InterPro" id="IPR002196">
    <property type="entry name" value="Glyco_hydro_24"/>
</dbReference>
<organism evidence="4">
    <name type="scientific">Serratia proteamaculans (strain 568)</name>
    <dbReference type="NCBI Taxonomy" id="399741"/>
    <lineage>
        <taxon>Bacteria</taxon>
        <taxon>Pseudomonadati</taxon>
        <taxon>Pseudomonadota</taxon>
        <taxon>Gammaproteobacteria</taxon>
        <taxon>Enterobacterales</taxon>
        <taxon>Yersiniaceae</taxon>
        <taxon>Serratia</taxon>
    </lineage>
</organism>
<dbReference type="eggNOG" id="COG3772">
    <property type="taxonomic scope" value="Bacteria"/>
</dbReference>
<keyword evidence="1 3" id="KW-0929">Antimicrobial</keyword>
<dbReference type="Gene3D" id="1.10.530.40">
    <property type="match status" value="1"/>
</dbReference>
<dbReference type="InterPro" id="IPR051018">
    <property type="entry name" value="Bacteriophage_GH24"/>
</dbReference>
<evidence type="ECO:0000313" key="4">
    <source>
        <dbReference type="EMBL" id="ABV41139.1"/>
    </source>
</evidence>
<comment type="similarity">
    <text evidence="3">Belongs to the glycosyl hydrolase 24 family.</text>
</comment>
<dbReference type="CAZy" id="GH24">
    <property type="family name" value="Glycoside Hydrolase Family 24"/>
</dbReference>
<gene>
    <name evidence="4" type="ordered locus">Spro_2036</name>
</gene>
<dbReference type="InterPro" id="IPR023347">
    <property type="entry name" value="Lysozyme_dom_sf"/>
</dbReference>
<name>A8GDE9_SERP5</name>
<dbReference type="GO" id="GO:0009253">
    <property type="term" value="P:peptidoglycan catabolic process"/>
    <property type="evidence" value="ECO:0007669"/>
    <property type="project" value="InterPro"/>
</dbReference>
<reference evidence="4" key="1">
    <citation type="submission" date="2007-09" db="EMBL/GenBank/DDBJ databases">
        <title>Complete sequence of chromosome of Serratia proteamaculans 568.</title>
        <authorList>
            <consortium name="US DOE Joint Genome Institute"/>
            <person name="Copeland A."/>
            <person name="Lucas S."/>
            <person name="Lapidus A."/>
            <person name="Barry K."/>
            <person name="Glavina del Rio T."/>
            <person name="Dalin E."/>
            <person name="Tice H."/>
            <person name="Pitluck S."/>
            <person name="Chain P."/>
            <person name="Malfatti S."/>
            <person name="Shin M."/>
            <person name="Vergez L."/>
            <person name="Schmutz J."/>
            <person name="Larimer F."/>
            <person name="Land M."/>
            <person name="Hauser L."/>
            <person name="Kyrpides N."/>
            <person name="Kim E."/>
            <person name="Taghavi S."/>
            <person name="Newman L."/>
            <person name="Vangronsveld J."/>
            <person name="van der Lelie D."/>
            <person name="Richardson P."/>
        </authorList>
    </citation>
    <scope>NUCLEOTIDE SEQUENCE [LARGE SCALE GENOMIC DNA]</scope>
    <source>
        <strain evidence="4">568</strain>
    </source>
</reference>
<dbReference type="PANTHER" id="PTHR38107">
    <property type="match status" value="1"/>
</dbReference>
<dbReference type="Pfam" id="PF00959">
    <property type="entry name" value="Phage_lysozyme"/>
    <property type="match status" value="1"/>
</dbReference>
<dbReference type="GO" id="GO:0042742">
    <property type="term" value="P:defense response to bacterium"/>
    <property type="evidence" value="ECO:0007669"/>
    <property type="project" value="UniProtKB-KW"/>
</dbReference>
<dbReference type="OrthoDB" id="8141296at2"/>
<keyword evidence="3" id="KW-0326">Glycosidase</keyword>
<comment type="catalytic activity">
    <reaction evidence="3">
        <text>Hydrolysis of (1-&gt;4)-beta-linkages between N-acetylmuramic acid and N-acetyl-D-glucosamine residues in a peptidoglycan and between N-acetyl-D-glucosamine residues in chitodextrins.</text>
        <dbReference type="EC" id="3.2.1.17"/>
    </reaction>
</comment>
<dbReference type="EMBL" id="CP000826">
    <property type="protein sequence ID" value="ABV41139.1"/>
    <property type="molecule type" value="Genomic_DNA"/>
</dbReference>
<accession>A8GDE9</accession>
<evidence type="ECO:0000256" key="1">
    <source>
        <dbReference type="ARBA" id="ARBA00022529"/>
    </source>
</evidence>
<evidence type="ECO:0000256" key="3">
    <source>
        <dbReference type="RuleBase" id="RU003788"/>
    </source>
</evidence>
<keyword evidence="3" id="KW-0378">Hydrolase</keyword>
<dbReference type="STRING" id="399741.Spro_2036"/>
<keyword evidence="2 3" id="KW-0081">Bacteriolytic enzyme</keyword>
<dbReference type="KEGG" id="spe:Spro_2036"/>
<proteinExistence type="inferred from homology"/>
<dbReference type="PANTHER" id="PTHR38107:SF3">
    <property type="entry name" value="LYSOZYME RRRD-RELATED"/>
    <property type="match status" value="1"/>
</dbReference>
<sequence precursor="true">MENNAIARKSELPKLKPVEMEGLILKRLASVGQKPVADAINLGLRSLSISTLLQKLNVGDKQNAANEFGRWVNAGGVKLNGLVMRRAAERELFLS</sequence>
<dbReference type="EC" id="3.2.1.17" evidence="3"/>
<dbReference type="GO" id="GO:0016998">
    <property type="term" value="P:cell wall macromolecule catabolic process"/>
    <property type="evidence" value="ECO:0007669"/>
    <property type="project" value="InterPro"/>
</dbReference>
<dbReference type="InterPro" id="IPR023346">
    <property type="entry name" value="Lysozyme-like_dom_sf"/>
</dbReference>
<dbReference type="SUPFAM" id="SSF53955">
    <property type="entry name" value="Lysozyme-like"/>
    <property type="match status" value="1"/>
</dbReference>
<dbReference type="AlphaFoldDB" id="A8GDE9"/>
<evidence type="ECO:0000256" key="2">
    <source>
        <dbReference type="ARBA" id="ARBA00022638"/>
    </source>
</evidence>
<protein>
    <recommendedName>
        <fullName evidence="3">Lysozyme</fullName>
        <ecNumber evidence="3">3.2.1.17</ecNumber>
    </recommendedName>
</protein>
<dbReference type="GO" id="GO:0003796">
    <property type="term" value="F:lysozyme activity"/>
    <property type="evidence" value="ECO:0007669"/>
    <property type="project" value="UniProtKB-EC"/>
</dbReference>